<evidence type="ECO:0000259" key="2">
    <source>
        <dbReference type="Pfam" id="PF12866"/>
    </source>
</evidence>
<accession>A0A1G9R2R4</accession>
<evidence type="ECO:0000259" key="3">
    <source>
        <dbReference type="Pfam" id="PF18003"/>
    </source>
</evidence>
<dbReference type="Gene3D" id="2.60.40.2060">
    <property type="match status" value="1"/>
</dbReference>
<reference evidence="4 5" key="1">
    <citation type="submission" date="2016-10" db="EMBL/GenBank/DDBJ databases">
        <authorList>
            <person name="de Groot N.N."/>
        </authorList>
    </citation>
    <scope>NUCLEOTIDE SEQUENCE [LARGE SCALE GENOMIC DNA]</scope>
    <source>
        <strain evidence="4 5">DSM 21668</strain>
    </source>
</reference>
<name>A0A1G9R2R4_9BACT</name>
<dbReference type="STRING" id="563176.SAMN04488090_2709"/>
<protein>
    <recommendedName>
        <fullName evidence="6">DUF3823 domain-containing protein</fullName>
    </recommendedName>
</protein>
<dbReference type="Gene3D" id="2.60.40.1120">
    <property type="entry name" value="Carboxypeptidase-like, regulatory domain"/>
    <property type="match status" value="1"/>
</dbReference>
<feature type="domain" description="DUF3823" evidence="3">
    <location>
        <begin position="127"/>
        <end position="231"/>
    </location>
</feature>
<sequence length="234" mass="25418">MMKQTYLSACFLGLAALVSGCKFDNYAAPSSEFRGRIVYKGEPIGVEYNNVNFELWEPGWGKSGAINVAVNQDGSFSSVLFDGTYKLVIPPYQGPFKSLKNTETQSDTIPLAMRGSRTLDLEVLPYYMIRNAKFSGGEGKVGATCALEKIITDASGKAIERVSLYVSKTAFVDTRTSVASQTIEGKDLKDPSAVQLQVTIPALTPSQNYVFARIGVKVAGVEDLLLSPIEKITY</sequence>
<evidence type="ECO:0000313" key="5">
    <source>
        <dbReference type="Proteomes" id="UP000198901"/>
    </source>
</evidence>
<dbReference type="EMBL" id="FNGS01000005">
    <property type="protein sequence ID" value="SDM17538.1"/>
    <property type="molecule type" value="Genomic_DNA"/>
</dbReference>
<keyword evidence="1" id="KW-0732">Signal</keyword>
<dbReference type="Pfam" id="PF12866">
    <property type="entry name" value="DUF3823"/>
    <property type="match status" value="1"/>
</dbReference>
<dbReference type="Pfam" id="PF18003">
    <property type="entry name" value="DUF3823_C"/>
    <property type="match status" value="1"/>
</dbReference>
<feature type="chain" id="PRO_5011667233" description="DUF3823 domain-containing protein" evidence="1">
    <location>
        <begin position="28"/>
        <end position="234"/>
    </location>
</feature>
<evidence type="ECO:0000256" key="1">
    <source>
        <dbReference type="SAM" id="SignalP"/>
    </source>
</evidence>
<proteinExistence type="predicted"/>
<evidence type="ECO:0000313" key="4">
    <source>
        <dbReference type="EMBL" id="SDM17538.1"/>
    </source>
</evidence>
<dbReference type="InterPro" id="IPR041186">
    <property type="entry name" value="DUF3823_C"/>
</dbReference>
<dbReference type="InterPro" id="IPR024278">
    <property type="entry name" value="DUF3823_N"/>
</dbReference>
<gene>
    <name evidence="4" type="ORF">SAMN04488090_2709</name>
</gene>
<evidence type="ECO:0008006" key="6">
    <source>
        <dbReference type="Google" id="ProtNLM"/>
    </source>
</evidence>
<dbReference type="AlphaFoldDB" id="A0A1G9R2R4"/>
<dbReference type="PROSITE" id="PS51257">
    <property type="entry name" value="PROKAR_LIPOPROTEIN"/>
    <property type="match status" value="1"/>
</dbReference>
<organism evidence="4 5">
    <name type="scientific">Siphonobacter aquaeclarae</name>
    <dbReference type="NCBI Taxonomy" id="563176"/>
    <lineage>
        <taxon>Bacteria</taxon>
        <taxon>Pseudomonadati</taxon>
        <taxon>Bacteroidota</taxon>
        <taxon>Cytophagia</taxon>
        <taxon>Cytophagales</taxon>
        <taxon>Cytophagaceae</taxon>
        <taxon>Siphonobacter</taxon>
    </lineage>
</organism>
<keyword evidence="5" id="KW-1185">Reference proteome</keyword>
<feature type="domain" description="DUF3823" evidence="2">
    <location>
        <begin position="32"/>
        <end position="123"/>
    </location>
</feature>
<dbReference type="Proteomes" id="UP000198901">
    <property type="component" value="Unassembled WGS sequence"/>
</dbReference>
<feature type="signal peptide" evidence="1">
    <location>
        <begin position="1"/>
        <end position="27"/>
    </location>
</feature>